<protein>
    <recommendedName>
        <fullName evidence="4">Beta-barrel porin 2</fullName>
    </recommendedName>
</protein>
<gene>
    <name evidence="2" type="ORF">EV215_0745</name>
</gene>
<dbReference type="AlphaFoldDB" id="A0AA46DZI3"/>
<keyword evidence="3" id="KW-1185">Reference proteome</keyword>
<accession>A0AA46DZI3</accession>
<organism evidence="2 3">
    <name type="scientific">Hypnocyclicus thermotrophus</name>
    <dbReference type="NCBI Taxonomy" id="1627895"/>
    <lineage>
        <taxon>Bacteria</taxon>
        <taxon>Fusobacteriati</taxon>
        <taxon>Fusobacteriota</taxon>
        <taxon>Fusobacteriia</taxon>
        <taxon>Fusobacteriales</taxon>
        <taxon>Fusobacteriaceae</taxon>
        <taxon>Hypnocyclicus</taxon>
    </lineage>
</organism>
<evidence type="ECO:0008006" key="4">
    <source>
        <dbReference type="Google" id="ProtNLM"/>
    </source>
</evidence>
<reference evidence="2 3" key="1">
    <citation type="submission" date="2019-03" db="EMBL/GenBank/DDBJ databases">
        <title>Genomic Encyclopedia of Type Strains, Phase IV (KMG-IV): sequencing the most valuable type-strain genomes for metagenomic binning, comparative biology and taxonomic classification.</title>
        <authorList>
            <person name="Goeker M."/>
        </authorList>
    </citation>
    <scope>NUCLEOTIDE SEQUENCE [LARGE SCALE GENOMIC DNA]</scope>
    <source>
        <strain evidence="2 3">DSM 100055</strain>
    </source>
</reference>
<sequence>MKKYYFLMALLAVSNYSLSQTYATTNLSYNNRFLTSDNYYEKDGGIDLKIEFNDLELKFSSDIKNNKSEYDSSLSMIFQKDIDKKSSVSIESKLNTENGMQFYVDTNSNSTYISHKINNKSTLTFYPFNFKNNIGNEIESLDVTSVNYFNERYTVINGTTNLPEITTKSLPGITFNYKLDEVKDITFGIGAIQYDSPVDFDVENSTMPTIWQKRIDVGYLASFNYDNEISKFKISYISHNDSEKSHSILKSAISIEMEKYFNNFIFYVEGLYNENGKSPYYISDGSFAQKVPYEPLYKQSWVDKKDYGFMTKLSYEMKNNTPYLKYAYYGENLIYDGENSAHILRTLSNSSNYFNTSDSHGGLQVITVGNKYTYKNVSIEPYYEYKKAKNNVFSTQDDLTAKEDERVNDLTDKLSSYGIKINVNF</sequence>
<evidence type="ECO:0000313" key="2">
    <source>
        <dbReference type="EMBL" id="TDT71372.1"/>
    </source>
</evidence>
<name>A0AA46DZI3_9FUSO</name>
<keyword evidence="1" id="KW-0732">Signal</keyword>
<feature type="signal peptide" evidence="1">
    <location>
        <begin position="1"/>
        <end position="19"/>
    </location>
</feature>
<feature type="chain" id="PRO_5041232225" description="Beta-barrel porin 2" evidence="1">
    <location>
        <begin position="20"/>
        <end position="425"/>
    </location>
</feature>
<proteinExistence type="predicted"/>
<dbReference type="EMBL" id="SOBG01000003">
    <property type="protein sequence ID" value="TDT71372.1"/>
    <property type="molecule type" value="Genomic_DNA"/>
</dbReference>
<evidence type="ECO:0000256" key="1">
    <source>
        <dbReference type="SAM" id="SignalP"/>
    </source>
</evidence>
<comment type="caution">
    <text evidence="2">The sequence shown here is derived from an EMBL/GenBank/DDBJ whole genome shotgun (WGS) entry which is preliminary data.</text>
</comment>
<dbReference type="Proteomes" id="UP000294678">
    <property type="component" value="Unassembled WGS sequence"/>
</dbReference>
<evidence type="ECO:0000313" key="3">
    <source>
        <dbReference type="Proteomes" id="UP000294678"/>
    </source>
</evidence>